<evidence type="ECO:0000259" key="2">
    <source>
        <dbReference type="Pfam" id="PF07589"/>
    </source>
</evidence>
<organism evidence="3 4">
    <name type="scientific">Colwellia asteriadis</name>
    <dbReference type="NCBI Taxonomy" id="517723"/>
    <lineage>
        <taxon>Bacteria</taxon>
        <taxon>Pseudomonadati</taxon>
        <taxon>Pseudomonadota</taxon>
        <taxon>Gammaproteobacteria</taxon>
        <taxon>Alteromonadales</taxon>
        <taxon>Colwelliaceae</taxon>
        <taxon>Colwellia</taxon>
    </lineage>
</organism>
<dbReference type="RefSeq" id="WP_343813844.1">
    <property type="nucleotide sequence ID" value="NZ_BAAAFA010000001.1"/>
</dbReference>
<gene>
    <name evidence="3" type="ORF">GCM10009111_01830</name>
</gene>
<accession>A0ABP3WF02</accession>
<dbReference type="InterPro" id="IPR013424">
    <property type="entry name" value="Ice-binding_C"/>
</dbReference>
<evidence type="ECO:0000313" key="3">
    <source>
        <dbReference type="EMBL" id="GAA0810615.1"/>
    </source>
</evidence>
<feature type="domain" description="Ice-binding protein C-terminal" evidence="2">
    <location>
        <begin position="177"/>
        <end position="198"/>
    </location>
</feature>
<comment type="caution">
    <text evidence="3">The sequence shown here is derived from an EMBL/GenBank/DDBJ whole genome shotgun (WGS) entry which is preliminary data.</text>
</comment>
<proteinExistence type="predicted"/>
<keyword evidence="1" id="KW-0732">Signal</keyword>
<protein>
    <submittedName>
        <fullName evidence="3">DVUA0089 family protein</fullName>
    </submittedName>
</protein>
<dbReference type="NCBIfam" id="NF038127">
    <property type="entry name" value="FDP_fam"/>
    <property type="match status" value="1"/>
</dbReference>
<keyword evidence="4" id="KW-1185">Reference proteome</keyword>
<evidence type="ECO:0000256" key="1">
    <source>
        <dbReference type="SAM" id="SignalP"/>
    </source>
</evidence>
<reference evidence="4" key="1">
    <citation type="journal article" date="2019" name="Int. J. Syst. Evol. Microbiol.">
        <title>The Global Catalogue of Microorganisms (GCM) 10K type strain sequencing project: providing services to taxonomists for standard genome sequencing and annotation.</title>
        <authorList>
            <consortium name="The Broad Institute Genomics Platform"/>
            <consortium name="The Broad Institute Genome Sequencing Center for Infectious Disease"/>
            <person name="Wu L."/>
            <person name="Ma J."/>
        </authorList>
    </citation>
    <scope>NUCLEOTIDE SEQUENCE [LARGE SCALE GENOMIC DNA]</scope>
    <source>
        <strain evidence="4">JCM 15608</strain>
    </source>
</reference>
<dbReference type="Proteomes" id="UP001500021">
    <property type="component" value="Unassembled WGS sequence"/>
</dbReference>
<dbReference type="Pfam" id="PF07589">
    <property type="entry name" value="PEP-CTERM"/>
    <property type="match status" value="1"/>
</dbReference>
<name>A0ABP3WF02_9GAMM</name>
<feature type="signal peptide" evidence="1">
    <location>
        <begin position="1"/>
        <end position="19"/>
    </location>
</feature>
<sequence>MKKILLVALMFFMATQANATLMSAHSFTGNFDNDESRFYIQFDVTDTATISFLSHSYAGGVNAAGTTVADGGFDPQLFIFDAASTLLQSDDDSSTVVSASSGNAWDSYISLVLNAGSYTAVLTQFNSDFLSGDLVTGEWTMSNQNNFNGRTSFYSFDISGENLANVGGIGVGTTPTPVSEPTTLAILALGLLGFAGRRFSK</sequence>
<feature type="chain" id="PRO_5046297050" evidence="1">
    <location>
        <begin position="20"/>
        <end position="201"/>
    </location>
</feature>
<dbReference type="NCBIfam" id="TIGR02595">
    <property type="entry name" value="PEP_CTERM"/>
    <property type="match status" value="1"/>
</dbReference>
<evidence type="ECO:0000313" key="4">
    <source>
        <dbReference type="Proteomes" id="UP001500021"/>
    </source>
</evidence>
<dbReference type="EMBL" id="BAAAFA010000001">
    <property type="protein sequence ID" value="GAA0810615.1"/>
    <property type="molecule type" value="Genomic_DNA"/>
</dbReference>